<name>A0A814FY83_9BILA</name>
<dbReference type="Proteomes" id="UP000663879">
    <property type="component" value="Unassembled WGS sequence"/>
</dbReference>
<protein>
    <recommendedName>
        <fullName evidence="3">FLYWCH-type domain-containing protein</fullName>
    </recommendedName>
</protein>
<evidence type="ECO:0008006" key="3">
    <source>
        <dbReference type="Google" id="ProtNLM"/>
    </source>
</evidence>
<accession>A0A814FY83</accession>
<dbReference type="AlphaFoldDB" id="A0A814FY83"/>
<evidence type="ECO:0000313" key="1">
    <source>
        <dbReference type="EMBL" id="CAF0991036.1"/>
    </source>
</evidence>
<organism evidence="1 2">
    <name type="scientific">Brachionus calyciflorus</name>
    <dbReference type="NCBI Taxonomy" id="104777"/>
    <lineage>
        <taxon>Eukaryota</taxon>
        <taxon>Metazoa</taxon>
        <taxon>Spiralia</taxon>
        <taxon>Gnathifera</taxon>
        <taxon>Rotifera</taxon>
        <taxon>Eurotatoria</taxon>
        <taxon>Monogononta</taxon>
        <taxon>Pseudotrocha</taxon>
        <taxon>Ploima</taxon>
        <taxon>Brachionidae</taxon>
        <taxon>Brachionus</taxon>
    </lineage>
</organism>
<dbReference type="OrthoDB" id="10207250at2759"/>
<proteinExistence type="predicted"/>
<keyword evidence="2" id="KW-1185">Reference proteome</keyword>
<evidence type="ECO:0000313" key="2">
    <source>
        <dbReference type="Proteomes" id="UP000663879"/>
    </source>
</evidence>
<dbReference type="EMBL" id="CAJNOC010003620">
    <property type="protein sequence ID" value="CAF0991036.1"/>
    <property type="molecule type" value="Genomic_DNA"/>
</dbReference>
<gene>
    <name evidence="1" type="ORF">OXX778_LOCUS15911</name>
</gene>
<reference evidence="1" key="1">
    <citation type="submission" date="2021-02" db="EMBL/GenBank/DDBJ databases">
        <authorList>
            <person name="Nowell W R."/>
        </authorList>
    </citation>
    <scope>NUCLEOTIDE SEQUENCE</scope>
    <source>
        <strain evidence="1">Ploen Becks lab</strain>
    </source>
</reference>
<sequence length="137" mass="15677">MSNDQILFIKNNLPVQTNKKSNTSRYVCCYKVKSKCSASITIRNVDNSSKRFNGNHSCNAMMNDARLAANKAKQEMRTNVHTNRVKTLRECYNDAQRNLVSQNIPERAIAAYFPTFNKISRIKLMSLLKYSLSLFSS</sequence>
<comment type="caution">
    <text evidence="1">The sequence shown here is derived from an EMBL/GenBank/DDBJ whole genome shotgun (WGS) entry which is preliminary data.</text>
</comment>